<keyword evidence="4" id="KW-1185">Reference proteome</keyword>
<dbReference type="AlphaFoldDB" id="E3MX20"/>
<name>E3MX20_CAERE</name>
<dbReference type="GO" id="GO:0046033">
    <property type="term" value="P:AMP metabolic process"/>
    <property type="evidence" value="ECO:0007669"/>
    <property type="project" value="TreeGrafter"/>
</dbReference>
<dbReference type="OrthoDB" id="1723809at2759"/>
<proteinExistence type="inferred from homology"/>
<evidence type="ECO:0000256" key="2">
    <source>
        <dbReference type="SAM" id="MobiDB-lite"/>
    </source>
</evidence>
<comment type="similarity">
    <text evidence="1">Belongs to the metallo-dependent hydrolases superfamily. Adenosine and AMP deaminases family.</text>
</comment>
<dbReference type="SUPFAM" id="SSF51556">
    <property type="entry name" value="Metallo-dependent hydrolases"/>
    <property type="match status" value="1"/>
</dbReference>
<evidence type="ECO:0000313" key="4">
    <source>
        <dbReference type="Proteomes" id="UP000008281"/>
    </source>
</evidence>
<dbReference type="eggNOG" id="KOG1096">
    <property type="taxonomic scope" value="Eukaryota"/>
</dbReference>
<protein>
    <submittedName>
        <fullName evidence="3">Uncharacterized protein</fullName>
    </submittedName>
</protein>
<dbReference type="Pfam" id="PF19326">
    <property type="entry name" value="AMP_deaminase"/>
    <property type="match status" value="1"/>
</dbReference>
<dbReference type="InterPro" id="IPR006329">
    <property type="entry name" value="AMPD"/>
</dbReference>
<accession>E3MX20</accession>
<dbReference type="GO" id="GO:0003876">
    <property type="term" value="F:AMP deaminase activity"/>
    <property type="evidence" value="ECO:0007669"/>
    <property type="project" value="InterPro"/>
</dbReference>
<reference evidence="3" key="1">
    <citation type="submission" date="2007-07" db="EMBL/GenBank/DDBJ databases">
        <title>PCAP assembly of the Caenorhabditis remanei genome.</title>
        <authorList>
            <consortium name="The Caenorhabditis remanei Sequencing Consortium"/>
            <person name="Wilson R.K."/>
        </authorList>
    </citation>
    <scope>NUCLEOTIDE SEQUENCE [LARGE SCALE GENOMIC DNA]</scope>
    <source>
        <strain evidence="3">PB4641</strain>
    </source>
</reference>
<evidence type="ECO:0000256" key="1">
    <source>
        <dbReference type="ARBA" id="ARBA00006676"/>
    </source>
</evidence>
<dbReference type="InterPro" id="IPR032466">
    <property type="entry name" value="Metal_Hydrolase"/>
</dbReference>
<dbReference type="GO" id="GO:0032264">
    <property type="term" value="P:IMP salvage"/>
    <property type="evidence" value="ECO:0007669"/>
    <property type="project" value="InterPro"/>
</dbReference>
<dbReference type="STRING" id="31234.E3MX20"/>
<dbReference type="PANTHER" id="PTHR11359:SF0">
    <property type="entry name" value="AMP DEAMINASE"/>
    <property type="match status" value="1"/>
</dbReference>
<organism evidence="4">
    <name type="scientific">Caenorhabditis remanei</name>
    <name type="common">Caenorhabditis vulgaris</name>
    <dbReference type="NCBI Taxonomy" id="31234"/>
    <lineage>
        <taxon>Eukaryota</taxon>
        <taxon>Metazoa</taxon>
        <taxon>Ecdysozoa</taxon>
        <taxon>Nematoda</taxon>
        <taxon>Chromadorea</taxon>
        <taxon>Rhabditida</taxon>
        <taxon>Rhabditina</taxon>
        <taxon>Rhabditomorpha</taxon>
        <taxon>Rhabditoidea</taxon>
        <taxon>Rhabditidae</taxon>
        <taxon>Peloderinae</taxon>
        <taxon>Caenorhabditis</taxon>
    </lineage>
</organism>
<sequence>MHLRRAHASCTRELCLVVHQINHETPQSDGSLSTCSLPDAISTEPDMKCKSPNFADLHTFRDALNVTYQRMAITGEELSGVPLEDLKTASGHLIEALHLRSKYMERIGNQFPSTTRKFLSGYYPNNLPKHRVKNTDTGKTSFNPPDPPKDHWGKNTPLPKYEKYYKLRRHRGVTEILNEDGTIDEQFQKIAVTKEEFLNDTEKLTSMIVDGPL</sequence>
<dbReference type="PANTHER" id="PTHR11359">
    <property type="entry name" value="AMP DEAMINASE"/>
    <property type="match status" value="1"/>
</dbReference>
<dbReference type="HOGENOM" id="CLU_1295464_0_0_1"/>
<dbReference type="EMBL" id="DS268489">
    <property type="protein sequence ID" value="EFP11399.1"/>
    <property type="molecule type" value="Genomic_DNA"/>
</dbReference>
<feature type="region of interest" description="Disordered" evidence="2">
    <location>
        <begin position="129"/>
        <end position="155"/>
    </location>
</feature>
<gene>
    <name evidence="3" type="ORF">CRE_09655</name>
</gene>
<dbReference type="Proteomes" id="UP000008281">
    <property type="component" value="Unassembled WGS sequence"/>
</dbReference>
<dbReference type="InParanoid" id="E3MX20"/>
<dbReference type="GO" id="GO:0005829">
    <property type="term" value="C:cytosol"/>
    <property type="evidence" value="ECO:0007669"/>
    <property type="project" value="TreeGrafter"/>
</dbReference>
<evidence type="ECO:0000313" key="3">
    <source>
        <dbReference type="EMBL" id="EFP11399.1"/>
    </source>
</evidence>